<keyword evidence="5" id="KW-1133">Transmembrane helix</keyword>
<keyword evidence="3 4" id="KW-0408">Iron</keyword>
<dbReference type="InterPro" id="IPR009056">
    <property type="entry name" value="Cyt_c-like_dom"/>
</dbReference>
<dbReference type="GO" id="GO:0020037">
    <property type="term" value="F:heme binding"/>
    <property type="evidence" value="ECO:0007669"/>
    <property type="project" value="InterPro"/>
</dbReference>
<gene>
    <name evidence="7" type="ORF">GGQ74_001477</name>
</gene>
<dbReference type="Pfam" id="PF00034">
    <property type="entry name" value="Cytochrom_C"/>
    <property type="match status" value="1"/>
</dbReference>
<keyword evidence="5" id="KW-0472">Membrane</keyword>
<protein>
    <submittedName>
        <fullName evidence="7">Cytochrome c</fullName>
    </submittedName>
</protein>
<dbReference type="GO" id="GO:0046872">
    <property type="term" value="F:metal ion binding"/>
    <property type="evidence" value="ECO:0007669"/>
    <property type="project" value="UniProtKB-KW"/>
</dbReference>
<keyword evidence="5" id="KW-0812">Transmembrane</keyword>
<proteinExistence type="predicted"/>
<accession>A0A846QKY4</accession>
<feature type="transmembrane region" description="Helical" evidence="5">
    <location>
        <begin position="27"/>
        <end position="46"/>
    </location>
</feature>
<dbReference type="InterPro" id="IPR036909">
    <property type="entry name" value="Cyt_c-like_dom_sf"/>
</dbReference>
<keyword evidence="8" id="KW-1185">Reference proteome</keyword>
<sequence>MSPACGMVTDGGFSIIEINPMEGRMRYLVVVSVFFFMLVMGVFATAQADGRGVYVKCIGCHGVDGSKHALNVSPPIKGQSAGELERKLFGYLDGSFGGDKKIVMTNVLKKLSEEDIREVSKYVSEF</sequence>
<dbReference type="SUPFAM" id="SSF46626">
    <property type="entry name" value="Cytochrome c"/>
    <property type="match status" value="1"/>
</dbReference>
<dbReference type="GO" id="GO:0009055">
    <property type="term" value="F:electron transfer activity"/>
    <property type="evidence" value="ECO:0007669"/>
    <property type="project" value="InterPro"/>
</dbReference>
<evidence type="ECO:0000259" key="6">
    <source>
        <dbReference type="PROSITE" id="PS51007"/>
    </source>
</evidence>
<evidence type="ECO:0000256" key="3">
    <source>
        <dbReference type="ARBA" id="ARBA00023004"/>
    </source>
</evidence>
<feature type="domain" description="Cytochrome c" evidence="6">
    <location>
        <begin position="45"/>
        <end position="126"/>
    </location>
</feature>
<evidence type="ECO:0000313" key="7">
    <source>
        <dbReference type="EMBL" id="NJB67837.1"/>
    </source>
</evidence>
<evidence type="ECO:0000256" key="1">
    <source>
        <dbReference type="ARBA" id="ARBA00022617"/>
    </source>
</evidence>
<evidence type="ECO:0000256" key="2">
    <source>
        <dbReference type="ARBA" id="ARBA00022723"/>
    </source>
</evidence>
<keyword evidence="2 4" id="KW-0479">Metal-binding</keyword>
<dbReference type="Proteomes" id="UP000580856">
    <property type="component" value="Unassembled WGS sequence"/>
</dbReference>
<reference evidence="7 8" key="1">
    <citation type="submission" date="2020-03" db="EMBL/GenBank/DDBJ databases">
        <title>Genomic Encyclopedia of Type Strains, Phase IV (KMG-IV): sequencing the most valuable type-strain genomes for metagenomic binning, comparative biology and taxonomic classification.</title>
        <authorList>
            <person name="Goeker M."/>
        </authorList>
    </citation>
    <scope>NUCLEOTIDE SEQUENCE [LARGE SCALE GENOMIC DNA]</scope>
    <source>
        <strain evidence="7 8">DSM 24233</strain>
    </source>
</reference>
<dbReference type="AlphaFoldDB" id="A0A846QKY4"/>
<evidence type="ECO:0000313" key="8">
    <source>
        <dbReference type="Proteomes" id="UP000580856"/>
    </source>
</evidence>
<comment type="caution">
    <text evidence="7">The sequence shown here is derived from an EMBL/GenBank/DDBJ whole genome shotgun (WGS) entry which is preliminary data.</text>
</comment>
<keyword evidence="1 4" id="KW-0349">Heme</keyword>
<dbReference type="Gene3D" id="1.10.760.10">
    <property type="entry name" value="Cytochrome c-like domain"/>
    <property type="match status" value="1"/>
</dbReference>
<name>A0A846QKY4_9BACT</name>
<dbReference type="PROSITE" id="PS51007">
    <property type="entry name" value="CYTC"/>
    <property type="match status" value="1"/>
</dbReference>
<dbReference type="RefSeq" id="WP_245168141.1">
    <property type="nucleotide sequence ID" value="NZ_JAATJA010000001.1"/>
</dbReference>
<organism evidence="7 8">
    <name type="scientific">Desulfobaculum xiamenense</name>
    <dbReference type="NCBI Taxonomy" id="995050"/>
    <lineage>
        <taxon>Bacteria</taxon>
        <taxon>Pseudomonadati</taxon>
        <taxon>Thermodesulfobacteriota</taxon>
        <taxon>Desulfovibrionia</taxon>
        <taxon>Desulfovibrionales</taxon>
        <taxon>Desulfovibrionaceae</taxon>
        <taxon>Desulfobaculum</taxon>
    </lineage>
</organism>
<evidence type="ECO:0000256" key="4">
    <source>
        <dbReference type="PROSITE-ProRule" id="PRU00433"/>
    </source>
</evidence>
<dbReference type="EMBL" id="JAATJA010000001">
    <property type="protein sequence ID" value="NJB67837.1"/>
    <property type="molecule type" value="Genomic_DNA"/>
</dbReference>
<evidence type="ECO:0000256" key="5">
    <source>
        <dbReference type="SAM" id="Phobius"/>
    </source>
</evidence>